<reference evidence="3 4" key="1">
    <citation type="submission" date="2021-08" db="EMBL/GenBank/DDBJ databases">
        <authorList>
            <person name="Peeters C."/>
        </authorList>
    </citation>
    <scope>NUCLEOTIDE SEQUENCE [LARGE SCALE GENOMIC DNA]</scope>
    <source>
        <strain evidence="3 4">LMG 23994</strain>
    </source>
</reference>
<feature type="domain" description="DUF4382" evidence="2">
    <location>
        <begin position="39"/>
        <end position="190"/>
    </location>
</feature>
<evidence type="ECO:0000313" key="4">
    <source>
        <dbReference type="Proteomes" id="UP000701702"/>
    </source>
</evidence>
<name>A0ABN7ZNP5_9BURK</name>
<accession>A0ABN7ZNP5</accession>
<evidence type="ECO:0000313" key="3">
    <source>
        <dbReference type="EMBL" id="CAG9187558.1"/>
    </source>
</evidence>
<organism evidence="3 4">
    <name type="scientific">Cupriavidus pinatubonensis</name>
    <dbReference type="NCBI Taxonomy" id="248026"/>
    <lineage>
        <taxon>Bacteria</taxon>
        <taxon>Pseudomonadati</taxon>
        <taxon>Pseudomonadota</taxon>
        <taxon>Betaproteobacteria</taxon>
        <taxon>Burkholderiales</taxon>
        <taxon>Burkholderiaceae</taxon>
        <taxon>Cupriavidus</taxon>
    </lineage>
</organism>
<dbReference type="EMBL" id="CAJZAF010000080">
    <property type="protein sequence ID" value="CAG9187558.1"/>
    <property type="molecule type" value="Genomic_DNA"/>
</dbReference>
<feature type="signal peptide" evidence="1">
    <location>
        <begin position="1"/>
        <end position="23"/>
    </location>
</feature>
<evidence type="ECO:0000259" key="2">
    <source>
        <dbReference type="Pfam" id="PF14321"/>
    </source>
</evidence>
<keyword evidence="1" id="KW-0732">Signal</keyword>
<dbReference type="Pfam" id="PF14321">
    <property type="entry name" value="DUF4382"/>
    <property type="match status" value="1"/>
</dbReference>
<gene>
    <name evidence="3" type="ORF">LMG23994_07003</name>
</gene>
<dbReference type="InterPro" id="IPR025491">
    <property type="entry name" value="DUF4382"/>
</dbReference>
<dbReference type="RefSeq" id="WP_224010959.1">
    <property type="nucleotide sequence ID" value="NZ_CAJZAF010000080.1"/>
</dbReference>
<comment type="caution">
    <text evidence="3">The sequence shown here is derived from an EMBL/GenBank/DDBJ whole genome shotgun (WGS) entry which is preliminary data.</text>
</comment>
<keyword evidence="4" id="KW-1185">Reference proteome</keyword>
<feature type="chain" id="PRO_5047356043" description="DUF4382 domain-containing protein" evidence="1">
    <location>
        <begin position="24"/>
        <end position="403"/>
    </location>
</feature>
<sequence length="403" mass="39713">MNANSFTVAPLRLLALSSALVLAACGGGGGDGSSSTSNTGTLSVSMTDAPACGFDHVFVTVDRVRVHTDPNANVNGTGWVDVVVSPARRIDLLSLTNGVLTNLGQTPLPAGTYQQIRLVLVPNGAGASANSVVPTGGTEQALDTPSAVQSGIKINRPFTVAANTLSDLVLDFDACKSVVTRGNGTLGLKPVVTAVPTVVSGSVTGVVASAPGAQVFAERNGVVVKATVVDGNGNFTLSPIEQSSTAGNVDVVIVPASTTGRGTGIVRGVPVVAGSSTAVATAAAPLNLPASTFGRVSGTVTPASSEATIRALQQTGGGTFEIAATAAASDTGAYSLFAAQPALPLAGPAVGTYVAPLPAGGIPLTQDGSVAGKYSIQGTSSAGAVITQQVTVTTTGLTQNFAF</sequence>
<dbReference type="Proteomes" id="UP000701702">
    <property type="component" value="Unassembled WGS sequence"/>
</dbReference>
<proteinExistence type="predicted"/>
<protein>
    <recommendedName>
        <fullName evidence="2">DUF4382 domain-containing protein</fullName>
    </recommendedName>
</protein>
<evidence type="ECO:0000256" key="1">
    <source>
        <dbReference type="SAM" id="SignalP"/>
    </source>
</evidence>